<evidence type="ECO:0000313" key="3">
    <source>
        <dbReference type="Proteomes" id="UP000032515"/>
    </source>
</evidence>
<gene>
    <name evidence="2" type="ORF">OO17_27535</name>
</gene>
<sequence>MNLHPATPFRCLRAATLAKIATQAVEELRKFFVSGGNFGGGAAIPRESSAPVAAEPTFRSSTEGIAKPDRPAQDAVGHQAAINAAAEKERPA</sequence>
<comment type="caution">
    <text evidence="2">The sequence shown here is derived from an EMBL/GenBank/DDBJ whole genome shotgun (WGS) entry which is preliminary data.</text>
</comment>
<proteinExistence type="predicted"/>
<evidence type="ECO:0000256" key="1">
    <source>
        <dbReference type="SAM" id="MobiDB-lite"/>
    </source>
</evidence>
<organism evidence="2 3">
    <name type="scientific">Rhodopseudomonas palustris</name>
    <dbReference type="NCBI Taxonomy" id="1076"/>
    <lineage>
        <taxon>Bacteria</taxon>
        <taxon>Pseudomonadati</taxon>
        <taxon>Pseudomonadota</taxon>
        <taxon>Alphaproteobacteria</taxon>
        <taxon>Hyphomicrobiales</taxon>
        <taxon>Nitrobacteraceae</taxon>
        <taxon>Rhodopseudomonas</taxon>
    </lineage>
</organism>
<accession>A0A0D7E343</accession>
<dbReference type="Proteomes" id="UP000032515">
    <property type="component" value="Unassembled WGS sequence"/>
</dbReference>
<dbReference type="AlphaFoldDB" id="A0A0D7E343"/>
<reference evidence="2 3" key="1">
    <citation type="submission" date="2014-11" db="EMBL/GenBank/DDBJ databases">
        <title>Genomics and ecophysiology of heterotrophic nitrogen fixing bacteria isolated from estuarine surface water.</title>
        <authorList>
            <person name="Bentzon-Tilia M."/>
            <person name="Severin I."/>
            <person name="Hansen L.H."/>
            <person name="Riemann L."/>
        </authorList>
    </citation>
    <scope>NUCLEOTIDE SEQUENCE [LARGE SCALE GENOMIC DNA]</scope>
    <source>
        <strain evidence="2 3">BAL398</strain>
    </source>
</reference>
<name>A0A0D7E343_RHOPL</name>
<dbReference type="EMBL" id="JXXE01000703">
    <property type="protein sequence ID" value="KIZ34027.1"/>
    <property type="molecule type" value="Genomic_DNA"/>
</dbReference>
<dbReference type="PATRIC" id="fig|1076.23.peg.2116"/>
<protein>
    <submittedName>
        <fullName evidence="2">Uncharacterized protein</fullName>
    </submittedName>
</protein>
<feature type="region of interest" description="Disordered" evidence="1">
    <location>
        <begin position="43"/>
        <end position="92"/>
    </location>
</feature>
<evidence type="ECO:0000313" key="2">
    <source>
        <dbReference type="EMBL" id="KIZ34027.1"/>
    </source>
</evidence>